<feature type="domain" description="Cyclic nucleotide-binding" evidence="4">
    <location>
        <begin position="24"/>
        <end position="147"/>
    </location>
</feature>
<dbReference type="Proteomes" id="UP000315353">
    <property type="component" value="Unassembled WGS sequence"/>
</dbReference>
<dbReference type="SUPFAM" id="SSF51206">
    <property type="entry name" value="cAMP-binding domain-like"/>
    <property type="match status" value="1"/>
</dbReference>
<evidence type="ECO:0000313" key="7">
    <source>
        <dbReference type="EMBL" id="GEB96934.1"/>
    </source>
</evidence>
<dbReference type="Gene3D" id="2.60.120.10">
    <property type="entry name" value="Jelly Rolls"/>
    <property type="match status" value="1"/>
</dbReference>
<keyword evidence="1" id="KW-0805">Transcription regulation</keyword>
<reference evidence="6 8" key="1">
    <citation type="submission" date="2014-08" db="EMBL/GenBank/DDBJ databases">
        <title>Complete genome sequence of Corynebacterium flavescens OJ8(T)(=DSM 20296(T)), isolated from cheese.</title>
        <authorList>
            <person name="Ruckert C."/>
            <person name="Albersmeier A."/>
            <person name="Winkler A."/>
            <person name="Kalinowski J."/>
        </authorList>
    </citation>
    <scope>NUCLEOTIDE SEQUENCE [LARGE SCALE GENOMIC DNA]</scope>
    <source>
        <strain evidence="6 8">OJ8</strain>
    </source>
</reference>
<dbReference type="SMART" id="SM00100">
    <property type="entry name" value="cNMP"/>
    <property type="match status" value="1"/>
</dbReference>
<dbReference type="Pfam" id="PF13545">
    <property type="entry name" value="HTH_Crp_2"/>
    <property type="match status" value="1"/>
</dbReference>
<dbReference type="KEGG" id="cfc:CFLV_11280"/>
<evidence type="ECO:0000256" key="2">
    <source>
        <dbReference type="ARBA" id="ARBA00023125"/>
    </source>
</evidence>
<evidence type="ECO:0000259" key="4">
    <source>
        <dbReference type="PROSITE" id="PS50042"/>
    </source>
</evidence>
<evidence type="ECO:0000259" key="5">
    <source>
        <dbReference type="PROSITE" id="PS51063"/>
    </source>
</evidence>
<dbReference type="EMBL" id="CP009246">
    <property type="protein sequence ID" value="APT87675.1"/>
    <property type="molecule type" value="Genomic_DNA"/>
</dbReference>
<dbReference type="GO" id="GO:0006355">
    <property type="term" value="P:regulation of DNA-templated transcription"/>
    <property type="evidence" value="ECO:0007669"/>
    <property type="project" value="InterPro"/>
</dbReference>
<reference evidence="7 9" key="2">
    <citation type="submission" date="2019-06" db="EMBL/GenBank/DDBJ databases">
        <title>Whole genome shotgun sequence of Corynebacterium flavescens NBRC 14136.</title>
        <authorList>
            <person name="Hosoyama A."/>
            <person name="Uohara A."/>
            <person name="Ohji S."/>
            <person name="Ichikawa N."/>
        </authorList>
    </citation>
    <scope>NUCLEOTIDE SEQUENCE [LARGE SCALE GENOMIC DNA]</scope>
    <source>
        <strain evidence="7 9">NBRC 14136</strain>
    </source>
</reference>
<dbReference type="PROSITE" id="PS51063">
    <property type="entry name" value="HTH_CRP_2"/>
    <property type="match status" value="1"/>
</dbReference>
<dbReference type="AlphaFoldDB" id="A0A1L7CPC8"/>
<evidence type="ECO:0000256" key="3">
    <source>
        <dbReference type="ARBA" id="ARBA00023163"/>
    </source>
</evidence>
<evidence type="ECO:0000313" key="8">
    <source>
        <dbReference type="Proteomes" id="UP000185479"/>
    </source>
</evidence>
<keyword evidence="2" id="KW-0238">DNA-binding</keyword>
<dbReference type="GO" id="GO:0003677">
    <property type="term" value="F:DNA binding"/>
    <property type="evidence" value="ECO:0007669"/>
    <property type="project" value="UniProtKB-KW"/>
</dbReference>
<sequence>MTALAHKNPPITGSMKFEGLHSDVFVGFSSPELLRISRCLGIRENRVQRGDVLSREGESLSHIGIVLEGTLFSKSKSIEGSTHLTEIINPGQVFGEDLLWDRKQRTHRTVPASTSATVLLLGMKRIYDPDGPLCDLRLRMVENLFKVVNEKNRRLELNLRMMLRKSLRERLTLFLKDQSAQQQSPMFTIPLRRNELAEHLNVDRTALSRELSKMKSDHLIDYHRNSFRLLEP</sequence>
<dbReference type="CDD" id="cd00038">
    <property type="entry name" value="CAP_ED"/>
    <property type="match status" value="1"/>
</dbReference>
<organism evidence="6 8">
    <name type="scientific">Corynebacterium flavescens</name>
    <dbReference type="NCBI Taxonomy" id="28028"/>
    <lineage>
        <taxon>Bacteria</taxon>
        <taxon>Bacillati</taxon>
        <taxon>Actinomycetota</taxon>
        <taxon>Actinomycetes</taxon>
        <taxon>Mycobacteriales</taxon>
        <taxon>Corynebacteriaceae</taxon>
        <taxon>Corynebacterium</taxon>
    </lineage>
</organism>
<dbReference type="InterPro" id="IPR036390">
    <property type="entry name" value="WH_DNA-bd_sf"/>
</dbReference>
<accession>A0A1L7CPC8</accession>
<dbReference type="SUPFAM" id="SSF46785">
    <property type="entry name" value="Winged helix' DNA-binding domain"/>
    <property type="match status" value="1"/>
</dbReference>
<keyword evidence="3" id="KW-0804">Transcription</keyword>
<feature type="domain" description="HTH crp-type" evidence="5">
    <location>
        <begin position="165"/>
        <end position="232"/>
    </location>
</feature>
<dbReference type="InterPro" id="IPR014710">
    <property type="entry name" value="RmlC-like_jellyroll"/>
</dbReference>
<dbReference type="Pfam" id="PF00027">
    <property type="entry name" value="cNMP_binding"/>
    <property type="match status" value="1"/>
</dbReference>
<evidence type="ECO:0000313" key="9">
    <source>
        <dbReference type="Proteomes" id="UP000315353"/>
    </source>
</evidence>
<evidence type="ECO:0000256" key="1">
    <source>
        <dbReference type="ARBA" id="ARBA00023015"/>
    </source>
</evidence>
<dbReference type="InterPro" id="IPR018490">
    <property type="entry name" value="cNMP-bd_dom_sf"/>
</dbReference>
<name>A0A1L7CPC8_CORFL</name>
<dbReference type="InterPro" id="IPR000595">
    <property type="entry name" value="cNMP-bd_dom"/>
</dbReference>
<dbReference type="Proteomes" id="UP000185479">
    <property type="component" value="Chromosome"/>
</dbReference>
<proteinExistence type="predicted"/>
<evidence type="ECO:0000313" key="6">
    <source>
        <dbReference type="EMBL" id="APT87675.1"/>
    </source>
</evidence>
<protein>
    <recommendedName>
        <fullName evidence="10">Crp/Fnr family transcriptional regulator</fullName>
    </recommendedName>
</protein>
<dbReference type="InterPro" id="IPR012318">
    <property type="entry name" value="HTH_CRP"/>
</dbReference>
<gene>
    <name evidence="7" type="ORF">CFL01nite_04290</name>
    <name evidence="6" type="ORF">CFLV_11280</name>
</gene>
<dbReference type="PROSITE" id="PS50042">
    <property type="entry name" value="CNMP_BINDING_3"/>
    <property type="match status" value="1"/>
</dbReference>
<keyword evidence="8" id="KW-1185">Reference proteome</keyword>
<evidence type="ECO:0008006" key="10">
    <source>
        <dbReference type="Google" id="ProtNLM"/>
    </source>
</evidence>
<dbReference type="STRING" id="28028.CFLV_11280"/>
<dbReference type="EMBL" id="BJNB01000004">
    <property type="protein sequence ID" value="GEB96934.1"/>
    <property type="molecule type" value="Genomic_DNA"/>
</dbReference>